<dbReference type="Gene3D" id="2.60.120.620">
    <property type="entry name" value="q2cbj1_9rhob like domain"/>
    <property type="match status" value="1"/>
</dbReference>
<dbReference type="GO" id="GO:0004656">
    <property type="term" value="F:procollagen-proline 4-dioxygenase activity"/>
    <property type="evidence" value="ECO:0000318"/>
    <property type="project" value="GO_Central"/>
</dbReference>
<dbReference type="InterPro" id="IPR011990">
    <property type="entry name" value="TPR-like_helical_dom_sf"/>
</dbReference>
<dbReference type="InterPro" id="IPR005123">
    <property type="entry name" value="Oxoglu/Fe-dep_dioxygenase_dom"/>
</dbReference>
<evidence type="ECO:0000256" key="7">
    <source>
        <dbReference type="ARBA" id="ARBA00022824"/>
    </source>
</evidence>
<evidence type="ECO:0000256" key="9">
    <source>
        <dbReference type="ARBA" id="ARBA00022964"/>
    </source>
</evidence>
<evidence type="ECO:0000256" key="11">
    <source>
        <dbReference type="ARBA" id="ARBA00023004"/>
    </source>
</evidence>
<dbReference type="PROSITE" id="PS51471">
    <property type="entry name" value="FE2OG_OXY"/>
    <property type="match status" value="1"/>
</dbReference>
<dbReference type="InterPro" id="IPR006620">
    <property type="entry name" value="Pro_4_hyd_alph"/>
</dbReference>
<dbReference type="PhylomeDB" id="B3S6R6"/>
<name>B3S6R6_TRIAD</name>
<reference evidence="15 16" key="1">
    <citation type="journal article" date="2008" name="Nature">
        <title>The Trichoplax genome and the nature of placozoans.</title>
        <authorList>
            <person name="Srivastava M."/>
            <person name="Begovic E."/>
            <person name="Chapman J."/>
            <person name="Putnam N.H."/>
            <person name="Hellsten U."/>
            <person name="Kawashima T."/>
            <person name="Kuo A."/>
            <person name="Mitros T."/>
            <person name="Salamov A."/>
            <person name="Carpenter M.L."/>
            <person name="Signorovitch A.Y."/>
            <person name="Moreno M.A."/>
            <person name="Kamm K."/>
            <person name="Grimwood J."/>
            <person name="Schmutz J."/>
            <person name="Shapiro H."/>
            <person name="Grigoriev I.V."/>
            <person name="Buss L.W."/>
            <person name="Schierwater B."/>
            <person name="Dellaporta S.L."/>
            <person name="Rokhsar D.S."/>
        </authorList>
    </citation>
    <scope>NUCLEOTIDE SEQUENCE [LARGE SCALE GENOMIC DNA]</scope>
    <source>
        <strain evidence="15 16">Grell-BS-1999</strain>
    </source>
</reference>
<dbReference type="Gene3D" id="6.10.140.1460">
    <property type="match status" value="1"/>
</dbReference>
<dbReference type="GO" id="GO:0005788">
    <property type="term" value="C:endoplasmic reticulum lumen"/>
    <property type="evidence" value="ECO:0007669"/>
    <property type="project" value="UniProtKB-SubCell"/>
</dbReference>
<dbReference type="CTD" id="6757027"/>
<evidence type="ECO:0000256" key="1">
    <source>
        <dbReference type="ARBA" id="ARBA00001961"/>
    </source>
</evidence>
<dbReference type="STRING" id="10228.B3S6R6"/>
<dbReference type="Pfam" id="PF08336">
    <property type="entry name" value="P4Ha_N"/>
    <property type="match status" value="1"/>
</dbReference>
<dbReference type="GeneID" id="6757027"/>
<evidence type="ECO:0000313" key="16">
    <source>
        <dbReference type="Proteomes" id="UP000009022"/>
    </source>
</evidence>
<comment type="similarity">
    <text evidence="4">Belongs to the P4HA family.</text>
</comment>
<evidence type="ECO:0000256" key="5">
    <source>
        <dbReference type="ARBA" id="ARBA00012269"/>
    </source>
</evidence>
<dbReference type="Proteomes" id="UP000009022">
    <property type="component" value="Unassembled WGS sequence"/>
</dbReference>
<dbReference type="InParanoid" id="B3S6R6"/>
<keyword evidence="13" id="KW-0732">Signal</keyword>
<dbReference type="Pfam" id="PF23558">
    <property type="entry name" value="TPR_P4H"/>
    <property type="match status" value="1"/>
</dbReference>
<gene>
    <name evidence="15" type="ORF">TRIADDRAFT_30039</name>
</gene>
<accession>B3S6R6</accession>
<dbReference type="SUPFAM" id="SSF48452">
    <property type="entry name" value="TPR-like"/>
    <property type="match status" value="1"/>
</dbReference>
<keyword evidence="9" id="KW-0223">Dioxygenase</keyword>
<organism evidence="15 16">
    <name type="scientific">Trichoplax adhaerens</name>
    <name type="common">Trichoplax reptans</name>
    <dbReference type="NCBI Taxonomy" id="10228"/>
    <lineage>
        <taxon>Eukaryota</taxon>
        <taxon>Metazoa</taxon>
        <taxon>Placozoa</taxon>
        <taxon>Uniplacotomia</taxon>
        <taxon>Trichoplacea</taxon>
        <taxon>Trichoplacidae</taxon>
        <taxon>Trichoplax</taxon>
    </lineage>
</organism>
<protein>
    <recommendedName>
        <fullName evidence="5">procollagen-proline 4-dioxygenase</fullName>
        <ecNumber evidence="5">1.14.11.2</ecNumber>
    </recommendedName>
</protein>
<dbReference type="AlphaFoldDB" id="B3S6R6"/>
<feature type="chain" id="PRO_5002797397" description="procollagen-proline 4-dioxygenase" evidence="13">
    <location>
        <begin position="26"/>
        <end position="534"/>
    </location>
</feature>
<dbReference type="InterPro" id="IPR045054">
    <property type="entry name" value="P4HA-like"/>
</dbReference>
<dbReference type="FunFam" id="2.60.120.620:FF:000001">
    <property type="entry name" value="Prolyl 4-hydroxylase subunit alpha 2"/>
    <property type="match status" value="1"/>
</dbReference>
<dbReference type="FunFam" id="1.25.40.10:FF:000006">
    <property type="entry name" value="Prolyl 4-hydroxylase subunit alpha 2"/>
    <property type="match status" value="1"/>
</dbReference>
<dbReference type="EMBL" id="DS985252">
    <property type="protein sequence ID" value="EDV21666.1"/>
    <property type="molecule type" value="Genomic_DNA"/>
</dbReference>
<dbReference type="Pfam" id="PF13640">
    <property type="entry name" value="2OG-FeII_Oxy_3"/>
    <property type="match status" value="1"/>
</dbReference>
<evidence type="ECO:0000256" key="3">
    <source>
        <dbReference type="ARBA" id="ARBA00004319"/>
    </source>
</evidence>
<dbReference type="FunCoup" id="B3S6R6">
    <property type="interactions" value="496"/>
</dbReference>
<evidence type="ECO:0000256" key="12">
    <source>
        <dbReference type="ARBA" id="ARBA00023180"/>
    </source>
</evidence>
<evidence type="ECO:0000256" key="6">
    <source>
        <dbReference type="ARBA" id="ARBA00022723"/>
    </source>
</evidence>
<dbReference type="HOGENOM" id="CLU_024155_1_1_1"/>
<dbReference type="GO" id="GO:0005506">
    <property type="term" value="F:iron ion binding"/>
    <property type="evidence" value="ECO:0007669"/>
    <property type="project" value="InterPro"/>
</dbReference>
<dbReference type="PANTHER" id="PTHR10869:SF244">
    <property type="entry name" value="PROLYL 4-HYDROXYLASE SUBUNIT ALPHA-2"/>
    <property type="match status" value="1"/>
</dbReference>
<keyword evidence="8" id="KW-0847">Vitamin C</keyword>
<evidence type="ECO:0000313" key="15">
    <source>
        <dbReference type="EMBL" id="EDV21666.1"/>
    </source>
</evidence>
<dbReference type="GO" id="GO:0031418">
    <property type="term" value="F:L-ascorbic acid binding"/>
    <property type="evidence" value="ECO:0007669"/>
    <property type="project" value="UniProtKB-KW"/>
</dbReference>
<comment type="cofactor">
    <cofactor evidence="1">
        <name>L-ascorbate</name>
        <dbReference type="ChEBI" id="CHEBI:38290"/>
    </cofactor>
</comment>
<evidence type="ECO:0000256" key="10">
    <source>
        <dbReference type="ARBA" id="ARBA00023002"/>
    </source>
</evidence>
<keyword evidence="10" id="KW-0560">Oxidoreductase</keyword>
<dbReference type="InterPro" id="IPR044862">
    <property type="entry name" value="Pro_4_hyd_alph_FE2OG_OXY"/>
</dbReference>
<dbReference type="OMA" id="ENDWSHE"/>
<dbReference type="eggNOG" id="KOG1591">
    <property type="taxonomic scope" value="Eukaryota"/>
</dbReference>
<comment type="function">
    <text evidence="2">Catalyzes the post-translational formation of 4-hydroxyproline in -Xaa-Pro-Gly- sequences in collagens and other proteins.</text>
</comment>
<keyword evidence="12" id="KW-0325">Glycoprotein</keyword>
<dbReference type="Gene3D" id="1.25.40.10">
    <property type="entry name" value="Tetratricopeptide repeat domain"/>
    <property type="match status" value="1"/>
</dbReference>
<keyword evidence="6" id="KW-0479">Metal-binding</keyword>
<proteinExistence type="inferred from homology"/>
<dbReference type="EC" id="1.14.11.2" evidence="5"/>
<keyword evidence="11" id="KW-0408">Iron</keyword>
<dbReference type="OrthoDB" id="420380at2759"/>
<dbReference type="PANTHER" id="PTHR10869">
    <property type="entry name" value="PROLYL 4-HYDROXYLASE ALPHA SUBUNIT"/>
    <property type="match status" value="1"/>
</dbReference>
<dbReference type="GO" id="GO:0005783">
    <property type="term" value="C:endoplasmic reticulum"/>
    <property type="evidence" value="ECO:0000318"/>
    <property type="project" value="GO_Central"/>
</dbReference>
<evidence type="ECO:0000256" key="4">
    <source>
        <dbReference type="ARBA" id="ARBA00006511"/>
    </source>
</evidence>
<dbReference type="InterPro" id="IPR013547">
    <property type="entry name" value="P4H_N"/>
</dbReference>
<sequence length="534" mass="61325">MPRLTSNSTLILFIVTFLFSPFIQSEVFTATDDIEKLIYSEYELYHELDNYIKLQQNRLVTLRKLLDEIKSQMHGVHLKGYEQGKHPLAVFLLVRRFLRNWKELEATAEEEQIFNDKLLDTFAYYKRTFPNLQDLEGSAEAILRLQDVYNLKEIDLASGIIDGGPRLGVQLSWLDCFTIGKKAYENEDFERSYKWMKIVQRSQNPSISSDQWVKILDYLAFSAYKLGNVKEAMNLTQALLKLDPKHERAKQNIYYYEKVLTKNSDGKEGEDSLSQDENDWSHEFDFYKKLCRGGPKVKAGDNKMVSNHLTCYQLRQHARLLFSPINVEVISLQPYILIYHNLLNDLEVEALKTLAAPMLQRATVHNKDTGKLEYATYRISKSAWLNDDDHPLVRRISTLIEDVTGLTMESAEALQIANYGIGGHYEPHFDHADVRSGTDVFKTWKGGNRIATMLIYLSSVELGGATVFSSAGVRIEPRQGSAAFWYNLHRNGNGNNLTRHAACPVLIGSKWIANKWIHQVGQELRHQCTLNSND</sequence>
<evidence type="ECO:0000256" key="2">
    <source>
        <dbReference type="ARBA" id="ARBA00002035"/>
    </source>
</evidence>
<comment type="subcellular location">
    <subcellularLocation>
        <location evidence="3">Endoplasmic reticulum lumen</location>
    </subcellularLocation>
</comment>
<evidence type="ECO:0000256" key="8">
    <source>
        <dbReference type="ARBA" id="ARBA00022896"/>
    </source>
</evidence>
<evidence type="ECO:0000259" key="14">
    <source>
        <dbReference type="PROSITE" id="PS51471"/>
    </source>
</evidence>
<evidence type="ECO:0000256" key="13">
    <source>
        <dbReference type="SAM" id="SignalP"/>
    </source>
</evidence>
<dbReference type="KEGG" id="tad:TRIADDRAFT_30039"/>
<dbReference type="InterPro" id="IPR059068">
    <property type="entry name" value="TPR_P4H"/>
</dbReference>
<feature type="domain" description="Fe2OG dioxygenase" evidence="14">
    <location>
        <begin position="410"/>
        <end position="519"/>
    </location>
</feature>
<keyword evidence="16" id="KW-1185">Reference proteome</keyword>
<dbReference type="SMART" id="SM00702">
    <property type="entry name" value="P4Hc"/>
    <property type="match status" value="1"/>
</dbReference>
<feature type="signal peptide" evidence="13">
    <location>
        <begin position="1"/>
        <end position="25"/>
    </location>
</feature>
<keyword evidence="7" id="KW-0256">Endoplasmic reticulum</keyword>
<dbReference type="RefSeq" id="XP_002115814.1">
    <property type="nucleotide sequence ID" value="XM_002115778.1"/>
</dbReference>